<comment type="caution">
    <text evidence="3">The sequence shown here is derived from an EMBL/GenBank/DDBJ whole genome shotgun (WGS) entry which is preliminary data.</text>
</comment>
<evidence type="ECO:0000313" key="4">
    <source>
        <dbReference type="Proteomes" id="UP000540989"/>
    </source>
</evidence>
<accession>A0A7W8E2A4</accession>
<dbReference type="PANTHER" id="PTHR47505">
    <property type="entry name" value="DNA UTILIZATION PROTEIN YHGH"/>
    <property type="match status" value="1"/>
</dbReference>
<dbReference type="SUPFAM" id="SSF53271">
    <property type="entry name" value="PRTase-like"/>
    <property type="match status" value="1"/>
</dbReference>
<name>A0A7W8E2A4_9BACT</name>
<proteinExistence type="inferred from homology"/>
<reference evidence="3 4" key="1">
    <citation type="submission" date="2020-08" db="EMBL/GenBank/DDBJ databases">
        <title>Genomic Encyclopedia of Type Strains, Phase IV (KMG-V): Genome sequencing to study the core and pangenomes of soil and plant-associated prokaryotes.</title>
        <authorList>
            <person name="Whitman W."/>
        </authorList>
    </citation>
    <scope>NUCLEOTIDE SEQUENCE [LARGE SCALE GENOMIC DNA]</scope>
    <source>
        <strain evidence="3 4">M8UP14</strain>
    </source>
</reference>
<evidence type="ECO:0000256" key="2">
    <source>
        <dbReference type="SAM" id="MobiDB-lite"/>
    </source>
</evidence>
<sequence>MKDNALDVSAGAPPGGPPGNLLANPPRGTMEWRAVVRVLRSPARAASSVFDDLVMTFFPADCRACGASLLHAEFSPQDIPICDLCLSQLRPQSQTVASALCRVCGEALGMESDRFLGNSPTEGLLCSPCRFVPPSFERAVAYGVYKDELREMLHLLKYDGVRSLARPLAAKLALAILMFERAEGWTGRASVISVPLFAGSHSQRGFNQAEALADEAIVNLRKLRPGWNLKAKHGLLKRVKATESQFNLSDKGRRRNLIGAFKVFDETNALAGADVLLIDDIYTTGATSRACSQALIKAGARRVWVATLARAQKEQVALWDSGARDFG</sequence>
<dbReference type="InterPro" id="IPR000836">
    <property type="entry name" value="PRTase_dom"/>
</dbReference>
<dbReference type="Gene3D" id="3.40.50.2020">
    <property type="match status" value="1"/>
</dbReference>
<dbReference type="Proteomes" id="UP000540989">
    <property type="component" value="Unassembled WGS sequence"/>
</dbReference>
<dbReference type="CDD" id="cd06223">
    <property type="entry name" value="PRTases_typeI"/>
    <property type="match status" value="1"/>
</dbReference>
<evidence type="ECO:0000313" key="3">
    <source>
        <dbReference type="EMBL" id="MBB5056312.1"/>
    </source>
</evidence>
<keyword evidence="4" id="KW-1185">Reference proteome</keyword>
<gene>
    <name evidence="3" type="ORF">HDF16_000981</name>
</gene>
<dbReference type="InterPro" id="IPR029057">
    <property type="entry name" value="PRTase-like"/>
</dbReference>
<evidence type="ECO:0000256" key="1">
    <source>
        <dbReference type="ARBA" id="ARBA00008007"/>
    </source>
</evidence>
<dbReference type="EMBL" id="JACHIP010000001">
    <property type="protein sequence ID" value="MBB5056312.1"/>
    <property type="molecule type" value="Genomic_DNA"/>
</dbReference>
<organism evidence="3 4">
    <name type="scientific">Granulicella aggregans</name>
    <dbReference type="NCBI Taxonomy" id="474949"/>
    <lineage>
        <taxon>Bacteria</taxon>
        <taxon>Pseudomonadati</taxon>
        <taxon>Acidobacteriota</taxon>
        <taxon>Terriglobia</taxon>
        <taxon>Terriglobales</taxon>
        <taxon>Acidobacteriaceae</taxon>
        <taxon>Granulicella</taxon>
    </lineage>
</organism>
<dbReference type="PANTHER" id="PTHR47505:SF1">
    <property type="entry name" value="DNA UTILIZATION PROTEIN YHGH"/>
    <property type="match status" value="1"/>
</dbReference>
<dbReference type="RefSeq" id="WP_184213973.1">
    <property type="nucleotide sequence ID" value="NZ_JACHIP010000001.1"/>
</dbReference>
<dbReference type="InterPro" id="IPR051910">
    <property type="entry name" value="ComF/GntX_DNA_util-trans"/>
</dbReference>
<protein>
    <submittedName>
        <fullName evidence="3">ComF family protein</fullName>
    </submittedName>
</protein>
<comment type="similarity">
    <text evidence="1">Belongs to the ComF/GntX family.</text>
</comment>
<feature type="region of interest" description="Disordered" evidence="2">
    <location>
        <begin position="1"/>
        <end position="26"/>
    </location>
</feature>
<dbReference type="AlphaFoldDB" id="A0A7W8E2A4"/>